<evidence type="ECO:0000256" key="16">
    <source>
        <dbReference type="SAM" id="Coils"/>
    </source>
</evidence>
<dbReference type="GO" id="GO:0046983">
    <property type="term" value="F:protein dimerization activity"/>
    <property type="evidence" value="ECO:0007669"/>
    <property type="project" value="InterPro"/>
</dbReference>
<keyword evidence="19" id="KW-1185">Reference proteome</keyword>
<keyword evidence="11" id="KW-0408">Iron</keyword>
<dbReference type="PANTHER" id="PTHR24421">
    <property type="entry name" value="NITRATE/NITRITE SENSOR PROTEIN NARX-RELATED"/>
    <property type="match status" value="1"/>
</dbReference>
<dbReference type="InterPro" id="IPR008595">
    <property type="entry name" value="DegS"/>
</dbReference>
<dbReference type="Pfam" id="PF02518">
    <property type="entry name" value="HATPase_c"/>
    <property type="match status" value="1"/>
</dbReference>
<evidence type="ECO:0000256" key="2">
    <source>
        <dbReference type="ARBA" id="ARBA00001966"/>
    </source>
</evidence>
<evidence type="ECO:0000256" key="5">
    <source>
        <dbReference type="ARBA" id="ARBA00017322"/>
    </source>
</evidence>
<dbReference type="InterPro" id="IPR011712">
    <property type="entry name" value="Sig_transdc_His_kin_sub3_dim/P"/>
</dbReference>
<dbReference type="CDD" id="cd16917">
    <property type="entry name" value="HATPase_UhpB-NarQ-NarX-like"/>
    <property type="match status" value="1"/>
</dbReference>
<evidence type="ECO:0000313" key="19">
    <source>
        <dbReference type="Proteomes" id="UP000298324"/>
    </source>
</evidence>
<keyword evidence="6" id="KW-0004">4Fe-4S</keyword>
<feature type="coiled-coil region" evidence="16">
    <location>
        <begin position="33"/>
        <end position="60"/>
    </location>
</feature>
<dbReference type="Pfam" id="PF05384">
    <property type="entry name" value="DegS"/>
    <property type="match status" value="1"/>
</dbReference>
<comment type="catalytic activity">
    <reaction evidence="1">
        <text>ATP + protein L-histidine = ADP + protein N-phospho-L-histidine.</text>
        <dbReference type="EC" id="2.7.13.3"/>
    </reaction>
</comment>
<evidence type="ECO:0000256" key="6">
    <source>
        <dbReference type="ARBA" id="ARBA00022485"/>
    </source>
</evidence>
<dbReference type="SMART" id="SM00387">
    <property type="entry name" value="HATPase_c"/>
    <property type="match status" value="1"/>
</dbReference>
<dbReference type="SUPFAM" id="SSF55874">
    <property type="entry name" value="ATPase domain of HSP90 chaperone/DNA topoisomerase II/histidine kinase"/>
    <property type="match status" value="1"/>
</dbReference>
<dbReference type="GO" id="GO:0016020">
    <property type="term" value="C:membrane"/>
    <property type="evidence" value="ECO:0007669"/>
    <property type="project" value="InterPro"/>
</dbReference>
<evidence type="ECO:0000256" key="4">
    <source>
        <dbReference type="ARBA" id="ARBA00012438"/>
    </source>
</evidence>
<dbReference type="Gene3D" id="3.30.565.10">
    <property type="entry name" value="Histidine kinase-like ATPase, C-terminal domain"/>
    <property type="match status" value="1"/>
</dbReference>
<dbReference type="InterPro" id="IPR036890">
    <property type="entry name" value="HATPase_C_sf"/>
</dbReference>
<dbReference type="PROSITE" id="PS50109">
    <property type="entry name" value="HIS_KIN"/>
    <property type="match status" value="1"/>
</dbReference>
<evidence type="ECO:0000256" key="3">
    <source>
        <dbReference type="ARBA" id="ARBA00004496"/>
    </source>
</evidence>
<dbReference type="InterPro" id="IPR004358">
    <property type="entry name" value="Sig_transdc_His_kin-like_C"/>
</dbReference>
<dbReference type="GO" id="GO:0005737">
    <property type="term" value="C:cytoplasm"/>
    <property type="evidence" value="ECO:0007669"/>
    <property type="project" value="UniProtKB-SubCell"/>
</dbReference>
<dbReference type="Pfam" id="PF07730">
    <property type="entry name" value="HisKA_3"/>
    <property type="match status" value="1"/>
</dbReference>
<dbReference type="EC" id="2.7.13.3" evidence="4"/>
<accession>A0A4Y7RE04</accession>
<evidence type="ECO:0000256" key="12">
    <source>
        <dbReference type="ARBA" id="ARBA00023012"/>
    </source>
</evidence>
<name>A0A4Y7RE04_9FIRM</name>
<dbReference type="Gene3D" id="1.20.5.1930">
    <property type="match status" value="1"/>
</dbReference>
<keyword evidence="13" id="KW-0411">Iron-sulfur</keyword>
<feature type="coiled-coil region" evidence="16">
    <location>
        <begin position="111"/>
        <end position="138"/>
    </location>
</feature>
<dbReference type="PRINTS" id="PR00344">
    <property type="entry name" value="BCTRLSENSOR"/>
</dbReference>
<keyword evidence="10 18" id="KW-0418">Kinase</keyword>
<keyword evidence="8 18" id="KW-0808">Transferase</keyword>
<proteinExistence type="predicted"/>
<evidence type="ECO:0000256" key="7">
    <source>
        <dbReference type="ARBA" id="ARBA00022490"/>
    </source>
</evidence>
<evidence type="ECO:0000313" key="18">
    <source>
        <dbReference type="EMBL" id="TEB07003.1"/>
    </source>
</evidence>
<dbReference type="AlphaFoldDB" id="A0A4Y7RE04"/>
<evidence type="ECO:0000256" key="1">
    <source>
        <dbReference type="ARBA" id="ARBA00000085"/>
    </source>
</evidence>
<evidence type="ECO:0000259" key="17">
    <source>
        <dbReference type="PROSITE" id="PS50109"/>
    </source>
</evidence>
<dbReference type="InterPro" id="IPR050482">
    <property type="entry name" value="Sensor_HK_TwoCompSys"/>
</dbReference>
<dbReference type="Proteomes" id="UP000298324">
    <property type="component" value="Unassembled WGS sequence"/>
</dbReference>
<evidence type="ECO:0000256" key="14">
    <source>
        <dbReference type="ARBA" id="ARBA00024827"/>
    </source>
</evidence>
<keyword evidence="12" id="KW-0902">Two-component regulatory system</keyword>
<dbReference type="GO" id="GO:0051539">
    <property type="term" value="F:4 iron, 4 sulfur cluster binding"/>
    <property type="evidence" value="ECO:0007669"/>
    <property type="project" value="UniProtKB-KW"/>
</dbReference>
<comment type="function">
    <text evidence="14">Member of the two-component regulatory system NreB/NreC involved in the control of dissimilatory nitrate/nitrite reduction in response to oxygen. NreB functions as a direct oxygen sensor histidine kinase which is autophosphorylated, in the absence of oxygen, probably at the conserved histidine residue, and transfers its phosphate group probably to a conserved aspartate residue of NreC. NreB/NreC activates the expression of the nitrate (narGHJI) and nitrite (nir) reductase operons, as well as the putative nitrate transporter gene narT.</text>
</comment>
<protein>
    <recommendedName>
        <fullName evidence="5">Oxygen sensor histidine kinase NreB</fullName>
        <ecNumber evidence="4">2.7.13.3</ecNumber>
    </recommendedName>
    <alternativeName>
        <fullName evidence="15">Nitrogen regulation protein B</fullName>
    </alternativeName>
</protein>
<keyword evidence="7" id="KW-0963">Cytoplasm</keyword>
<evidence type="ECO:0000256" key="8">
    <source>
        <dbReference type="ARBA" id="ARBA00022679"/>
    </source>
</evidence>
<evidence type="ECO:0000256" key="9">
    <source>
        <dbReference type="ARBA" id="ARBA00022723"/>
    </source>
</evidence>
<dbReference type="PANTHER" id="PTHR24421:SF55">
    <property type="entry name" value="SENSOR HISTIDINE KINASE YDFH"/>
    <property type="match status" value="1"/>
</dbReference>
<dbReference type="InterPro" id="IPR003594">
    <property type="entry name" value="HATPase_dom"/>
</dbReference>
<evidence type="ECO:0000256" key="10">
    <source>
        <dbReference type="ARBA" id="ARBA00022777"/>
    </source>
</evidence>
<evidence type="ECO:0000256" key="13">
    <source>
        <dbReference type="ARBA" id="ARBA00023014"/>
    </source>
</evidence>
<dbReference type="GO" id="GO:0000155">
    <property type="term" value="F:phosphorelay sensor kinase activity"/>
    <property type="evidence" value="ECO:0007669"/>
    <property type="project" value="InterPro"/>
</dbReference>
<dbReference type="GO" id="GO:0046872">
    <property type="term" value="F:metal ion binding"/>
    <property type="evidence" value="ECO:0007669"/>
    <property type="project" value="UniProtKB-KW"/>
</dbReference>
<dbReference type="EMBL" id="QFGA01000001">
    <property type="protein sequence ID" value="TEB07003.1"/>
    <property type="molecule type" value="Genomic_DNA"/>
</dbReference>
<feature type="domain" description="Histidine kinase" evidence="17">
    <location>
        <begin position="290"/>
        <end position="382"/>
    </location>
</feature>
<dbReference type="RefSeq" id="WP_134217444.1">
    <property type="nucleotide sequence ID" value="NZ_QFGA01000001.1"/>
</dbReference>
<reference evidence="18 19" key="1">
    <citation type="journal article" date="2018" name="Environ. Microbiol.">
        <title>Novel energy conservation strategies and behaviour of Pelotomaculum schinkii driving syntrophic propionate catabolism.</title>
        <authorList>
            <person name="Hidalgo-Ahumada C.A.P."/>
            <person name="Nobu M.K."/>
            <person name="Narihiro T."/>
            <person name="Tamaki H."/>
            <person name="Liu W.T."/>
            <person name="Kamagata Y."/>
            <person name="Stams A.J.M."/>
            <person name="Imachi H."/>
            <person name="Sousa D.Z."/>
        </authorList>
    </citation>
    <scope>NUCLEOTIDE SEQUENCE [LARGE SCALE GENOMIC DNA]</scope>
    <source>
        <strain evidence="18 19">HH</strain>
    </source>
</reference>
<keyword evidence="16" id="KW-0175">Coiled coil</keyword>
<organism evidence="18 19">
    <name type="scientific">Pelotomaculum schinkii</name>
    <dbReference type="NCBI Taxonomy" id="78350"/>
    <lineage>
        <taxon>Bacteria</taxon>
        <taxon>Bacillati</taxon>
        <taxon>Bacillota</taxon>
        <taxon>Clostridia</taxon>
        <taxon>Eubacteriales</taxon>
        <taxon>Desulfotomaculaceae</taxon>
        <taxon>Pelotomaculum</taxon>
    </lineage>
</organism>
<comment type="caution">
    <text evidence="18">The sequence shown here is derived from an EMBL/GenBank/DDBJ whole genome shotgun (WGS) entry which is preliminary data.</text>
</comment>
<dbReference type="InterPro" id="IPR005467">
    <property type="entry name" value="His_kinase_dom"/>
</dbReference>
<evidence type="ECO:0000256" key="11">
    <source>
        <dbReference type="ARBA" id="ARBA00023004"/>
    </source>
</evidence>
<evidence type="ECO:0000256" key="15">
    <source>
        <dbReference type="ARBA" id="ARBA00030800"/>
    </source>
</evidence>
<comment type="subcellular location">
    <subcellularLocation>
        <location evidence="3">Cytoplasm</location>
    </subcellularLocation>
</comment>
<gene>
    <name evidence="18" type="primary">degS_1</name>
    <name evidence="18" type="ORF">Psch_00541</name>
</gene>
<sequence length="382" mass="43832">MLDINALDRILNQIFKDTLDALDRRKIQVYNVLENSRLEFARLTEELTRVKKELLEVRAQVDDLSYKGKKATLRLMEIKKNFNKYTDEVIKNVYDHTYNLQLEIFKLGEKEKALEQQCAQIEKSLQQFRETVARAEKIIAQVGVVYSFLGSGLNDLSSKIGEYRQAQHLALSIIKAQEEERKRLAREIHDSPAQSMANIVMRAEYCLKLLDLDPAKVREELVALQELVRMSLMDVRKIIFDLRPMVLDDLGLVPAIKRYLSDCRLQNEHPIEFLFFGQPRRLDTSVEVALFRIVQEAVTNIRKHAQANNALVKVEVLENKINIHIKDDGLGFEQDKVMVERSAEGYGLVGIRERVQLLKGEMSITSSPGNGTALCVSVPTDY</sequence>
<keyword evidence="9" id="KW-0479">Metal-binding</keyword>
<comment type="cofactor">
    <cofactor evidence="2">
        <name>[4Fe-4S] cluster</name>
        <dbReference type="ChEBI" id="CHEBI:49883"/>
    </cofactor>
</comment>